<dbReference type="CDD" id="cd03273">
    <property type="entry name" value="ABC_SMC2_euk"/>
    <property type="match status" value="1"/>
</dbReference>
<dbReference type="Gene3D" id="1.20.1060.20">
    <property type="match status" value="1"/>
</dbReference>
<reference evidence="15" key="1">
    <citation type="submission" date="2021-02" db="EMBL/GenBank/DDBJ databases">
        <authorList>
            <person name="Dougan E. K."/>
            <person name="Rhodes N."/>
            <person name="Thang M."/>
            <person name="Chan C."/>
        </authorList>
    </citation>
    <scope>NUCLEOTIDE SEQUENCE</scope>
</reference>
<evidence type="ECO:0000256" key="7">
    <source>
        <dbReference type="ARBA" id="ARBA00023054"/>
    </source>
</evidence>
<dbReference type="SMART" id="SM00205">
    <property type="entry name" value="THN"/>
    <property type="match status" value="1"/>
</dbReference>
<evidence type="ECO:0000256" key="1">
    <source>
        <dbReference type="ARBA" id="ARBA00004123"/>
    </source>
</evidence>
<dbReference type="Pfam" id="PF00314">
    <property type="entry name" value="Thaumatin"/>
    <property type="match status" value="1"/>
</dbReference>
<dbReference type="InterPro" id="IPR010935">
    <property type="entry name" value="SMC_hinge"/>
</dbReference>
<keyword evidence="9 11" id="KW-0539">Nucleus</keyword>
<dbReference type="InterPro" id="IPR037176">
    <property type="entry name" value="Osmotin/thaumatin-like_sf"/>
</dbReference>
<dbReference type="EMBL" id="CAJNNW010025994">
    <property type="protein sequence ID" value="CAE8681779.1"/>
    <property type="molecule type" value="Genomic_DNA"/>
</dbReference>
<comment type="similarity">
    <text evidence="2">Belongs to the SMC family. SMC2 subfamily.</text>
</comment>
<organism evidence="15 16">
    <name type="scientific">Polarella glacialis</name>
    <name type="common">Dinoflagellate</name>
    <dbReference type="NCBI Taxonomy" id="89957"/>
    <lineage>
        <taxon>Eukaryota</taxon>
        <taxon>Sar</taxon>
        <taxon>Alveolata</taxon>
        <taxon>Dinophyceae</taxon>
        <taxon>Suessiales</taxon>
        <taxon>Suessiaceae</taxon>
        <taxon>Polarella</taxon>
    </lineage>
</organism>
<evidence type="ECO:0000256" key="2">
    <source>
        <dbReference type="ARBA" id="ARBA00005231"/>
    </source>
</evidence>
<name>A0A813JSC8_POLGL</name>
<feature type="compositionally biased region" description="Basic and acidic residues" evidence="13">
    <location>
        <begin position="281"/>
        <end position="308"/>
    </location>
</feature>
<dbReference type="SUPFAM" id="SSF75553">
    <property type="entry name" value="Smc hinge domain"/>
    <property type="match status" value="1"/>
</dbReference>
<evidence type="ECO:0000313" key="15">
    <source>
        <dbReference type="EMBL" id="CAE8681779.1"/>
    </source>
</evidence>
<dbReference type="GO" id="GO:0005524">
    <property type="term" value="F:ATP binding"/>
    <property type="evidence" value="ECO:0007669"/>
    <property type="project" value="UniProtKB-KW"/>
</dbReference>
<evidence type="ECO:0000256" key="12">
    <source>
        <dbReference type="SAM" id="Coils"/>
    </source>
</evidence>
<dbReference type="PANTHER" id="PTHR43977">
    <property type="entry name" value="STRUCTURAL MAINTENANCE OF CHROMOSOMES PROTEIN 3"/>
    <property type="match status" value="1"/>
</dbReference>
<dbReference type="InterPro" id="IPR001938">
    <property type="entry name" value="Thaumatin"/>
</dbReference>
<dbReference type="SMART" id="SM00968">
    <property type="entry name" value="SMC_hinge"/>
    <property type="match status" value="1"/>
</dbReference>
<dbReference type="InterPro" id="IPR027120">
    <property type="entry name" value="Smc2_ABC"/>
</dbReference>
<dbReference type="PIRSF" id="PIRSF005719">
    <property type="entry name" value="SMC"/>
    <property type="match status" value="1"/>
</dbReference>
<dbReference type="InterPro" id="IPR027417">
    <property type="entry name" value="P-loop_NTPase"/>
</dbReference>
<evidence type="ECO:0000256" key="8">
    <source>
        <dbReference type="ARBA" id="ARBA00023067"/>
    </source>
</evidence>
<keyword evidence="8" id="KW-0226">DNA condensation</keyword>
<dbReference type="Gene3D" id="3.40.50.300">
    <property type="entry name" value="P-loop containing nucleotide triphosphate hydrolases"/>
    <property type="match status" value="1"/>
</dbReference>
<dbReference type="PROSITE" id="PS51367">
    <property type="entry name" value="THAUMATIN_2"/>
    <property type="match status" value="1"/>
</dbReference>
<dbReference type="GO" id="GO:0051301">
    <property type="term" value="P:cell division"/>
    <property type="evidence" value="ECO:0007669"/>
    <property type="project" value="UniProtKB-KW"/>
</dbReference>
<dbReference type="Proteomes" id="UP000626109">
    <property type="component" value="Unassembled WGS sequence"/>
</dbReference>
<dbReference type="GO" id="GO:0030261">
    <property type="term" value="P:chromosome condensation"/>
    <property type="evidence" value="ECO:0007669"/>
    <property type="project" value="UniProtKB-KW"/>
</dbReference>
<evidence type="ECO:0000256" key="13">
    <source>
        <dbReference type="SAM" id="MobiDB-lite"/>
    </source>
</evidence>
<feature type="coiled-coil region" evidence="12">
    <location>
        <begin position="1313"/>
        <end position="1340"/>
    </location>
</feature>
<dbReference type="InterPro" id="IPR003395">
    <property type="entry name" value="RecF/RecN/SMC_N"/>
</dbReference>
<accession>A0A813JSC8</accession>
<evidence type="ECO:0000256" key="4">
    <source>
        <dbReference type="ARBA" id="ARBA00022741"/>
    </source>
</evidence>
<evidence type="ECO:0000256" key="11">
    <source>
        <dbReference type="PIRNR" id="PIRNR005719"/>
    </source>
</evidence>
<evidence type="ECO:0000256" key="5">
    <source>
        <dbReference type="ARBA" id="ARBA00022776"/>
    </source>
</evidence>
<dbReference type="Gene3D" id="3.30.70.1620">
    <property type="match status" value="1"/>
</dbReference>
<dbReference type="GO" id="GO:0016887">
    <property type="term" value="F:ATP hydrolysis activity"/>
    <property type="evidence" value="ECO:0007669"/>
    <property type="project" value="InterPro"/>
</dbReference>
<evidence type="ECO:0000256" key="9">
    <source>
        <dbReference type="ARBA" id="ARBA00023242"/>
    </source>
</evidence>
<dbReference type="Pfam" id="PF06470">
    <property type="entry name" value="SMC_hinge"/>
    <property type="match status" value="1"/>
</dbReference>
<dbReference type="SUPFAM" id="SSF52540">
    <property type="entry name" value="P-loop containing nucleoside triphosphate hydrolases"/>
    <property type="match status" value="1"/>
</dbReference>
<dbReference type="InterPro" id="IPR024704">
    <property type="entry name" value="SMC"/>
</dbReference>
<dbReference type="Gene3D" id="2.60.110.10">
    <property type="entry name" value="Thaumatin"/>
    <property type="match status" value="1"/>
</dbReference>
<dbReference type="SUPFAM" id="SSF49870">
    <property type="entry name" value="Osmotin, thaumatin-like protein"/>
    <property type="match status" value="1"/>
</dbReference>
<gene>
    <name evidence="15" type="ORF">PGLA2088_LOCUS22599</name>
</gene>
<evidence type="ECO:0000259" key="14">
    <source>
        <dbReference type="SMART" id="SM00968"/>
    </source>
</evidence>
<dbReference type="InterPro" id="IPR036277">
    <property type="entry name" value="SMC_hinge_sf"/>
</dbReference>
<dbReference type="GO" id="GO:0005694">
    <property type="term" value="C:chromosome"/>
    <property type="evidence" value="ECO:0007669"/>
    <property type="project" value="InterPro"/>
</dbReference>
<evidence type="ECO:0000256" key="6">
    <source>
        <dbReference type="ARBA" id="ARBA00022840"/>
    </source>
</evidence>
<keyword evidence="5" id="KW-0498">Mitosis</keyword>
<protein>
    <recommendedName>
        <fullName evidence="11">Structural maintenance of chromosomes protein</fullName>
    </recommendedName>
</protein>
<comment type="subcellular location">
    <subcellularLocation>
        <location evidence="1 11">Nucleus</location>
    </subcellularLocation>
</comment>
<comment type="caution">
    <text evidence="15">The sequence shown here is derived from an EMBL/GenBank/DDBJ whole genome shotgun (WGS) entry which is preliminary data.</text>
</comment>
<feature type="domain" description="SMC hinge" evidence="14">
    <location>
        <begin position="846"/>
        <end position="969"/>
    </location>
</feature>
<keyword evidence="7 12" id="KW-0175">Coiled coil</keyword>
<evidence type="ECO:0000256" key="10">
    <source>
        <dbReference type="ARBA" id="ARBA00023306"/>
    </source>
</evidence>
<dbReference type="Pfam" id="PF02463">
    <property type="entry name" value="SMC_N"/>
    <property type="match status" value="1"/>
</dbReference>
<proteinExistence type="inferred from homology"/>
<dbReference type="GO" id="GO:0005634">
    <property type="term" value="C:nucleus"/>
    <property type="evidence" value="ECO:0007669"/>
    <property type="project" value="UniProtKB-SubCell"/>
</dbReference>
<evidence type="ECO:0000313" key="16">
    <source>
        <dbReference type="Proteomes" id="UP000626109"/>
    </source>
</evidence>
<keyword evidence="6" id="KW-0067">ATP-binding</keyword>
<sequence>MHIEELIADGFKSYSTRTNIGPFDKQFNAITGLNGSGKSNILDSICFVLGISNLTQVRVGNLSELVYKQGQAGVTKASVTVVFNNEDKSCGPVGYEMHDKITITRQIVIGGRNRYLLNSHNVQQNQIQNLFHSVSLNVNNPHFLIMQGRITKVINMKPQETLSMIEEAAGTRMYENKKAGALRTLEKKQSKVEEINRLLAEEITPTLEKLQKERSNYMLWVSNNNEMERLQRFCIAYEYVQVKHRLENKNQQLEEMEENVRQLVSAIKALTDRDAVVQREIKDRTASRDKARSQELKKLEDEHSKFSKEIASTESKLKNRHSDLKAQMEGLEQSSSAMGDLRKQMEQKEKIYEKEKAKFDTLAEQEATTKKDIDKAQWSMQALTAGMSEQQALALRAMAEHRSLPSALLSLVLAGLAVTLFGGCNTTNLTCNGTNISGLLSAPVPLSLPMPLQLEAPNPPPGIAQPRLIVVNGCPSTVIWMASSETVPGDRNVRILPGERHMYFIPNAGLSSTRFWPKAWCNELGEKCTLGSSGGPGQDCPEHGCAPPVDSKFEASFGAEGVDCARDNRGCDWWDTSAVDGYTLPYKLVVNKTTCPRAKDLDCMGLSTNMCPVAENLGQAGWQNLKVTDPHTGKVVGCYSPCGKLAFSNWGNVAGRNAPQSEIAKPYCCPTPPVSSEECRTGPVIHTEFVSLIHQKCSNVYAYAYDDAVGLQASEDGEGHGRSVREELLVAQTRLSEMDSDQKKKTMGIASLTERIASAAQILSRSKTADKQLAKEKTAVESVINERTAQLSKMSFDTETYGKLQLAARQSEANCHGVQERLDSLRAHLNGVDFNYADPYRGFDRSTVKGVVAKLFHIRPDFAHYHRALEVCAGGRLFFVVVDNEETGKALLEKGQLRRRVTIIPLNKINDHAVSQQVVRQAKSILPPGGEAHLALEIVGCDKQVMSAMKYVFGSVLVCDTPETAKQVTFHPTVRVRSVTKDGDLYDPAGTITGGSAPKGGNLLMKLQELSTMETQMLEQRRQCDQACSQLTQMQASATQHSAVDRELKCKEHELALIQDRISRSEHHAAEQAVHEMQAQMQQFQQAIANMPEERKQLERSTKQLEKDINSLESSREDRIKYFEKQVVQLKQSAKQHVEKLEKQREKTEQAQVELEVMRNELLSMEGKESDTGKGHETLAADIEQMRLGLEQKKASYEAAGSKLEQMRADLKNLDESLGSLTEELAKNKQLREEKELEHKRVSHKIQQLQKDDKESGVVLARMEKEYAWIEKEKVFFGKKGTDFDFEVNSYQENKARANELGAKQNKLSKNINKKAMIMFDKAEQEYKDLLSKRDIILNDKCKIEQVIRDLDEKKTETLRRVWKKVNGDFNSIFGTLLPNAGAKPNP</sequence>
<evidence type="ECO:0000256" key="3">
    <source>
        <dbReference type="ARBA" id="ARBA00022618"/>
    </source>
</evidence>
<keyword evidence="10" id="KW-0131">Cell cycle</keyword>
<keyword evidence="4" id="KW-0547">Nucleotide-binding</keyword>
<keyword evidence="3" id="KW-0132">Cell division</keyword>
<feature type="coiled-coil region" evidence="12">
    <location>
        <begin position="1067"/>
        <end position="1252"/>
    </location>
</feature>
<feature type="region of interest" description="Disordered" evidence="13">
    <location>
        <begin position="281"/>
        <end position="316"/>
    </location>
</feature>